<reference evidence="2 3" key="1">
    <citation type="journal article" date="2016" name="Nat. Commun.">
        <title>Thousands of microbial genomes shed light on interconnected biogeochemical processes in an aquifer system.</title>
        <authorList>
            <person name="Anantharaman K."/>
            <person name="Brown C.T."/>
            <person name="Hug L.A."/>
            <person name="Sharon I."/>
            <person name="Castelle C.J."/>
            <person name="Probst A.J."/>
            <person name="Thomas B.C."/>
            <person name="Singh A."/>
            <person name="Wilkins M.J."/>
            <person name="Karaoz U."/>
            <person name="Brodie E.L."/>
            <person name="Williams K.H."/>
            <person name="Hubbard S.S."/>
            <person name="Banfield J.F."/>
        </authorList>
    </citation>
    <scope>NUCLEOTIDE SEQUENCE [LARGE SCALE GENOMIC DNA]</scope>
</reference>
<dbReference type="Gene3D" id="3.40.390.10">
    <property type="entry name" value="Collagenase (Catalytic Domain)"/>
    <property type="match status" value="1"/>
</dbReference>
<accession>A0A1G2KJF2</accession>
<proteinExistence type="predicted"/>
<dbReference type="InterPro" id="IPR024079">
    <property type="entry name" value="MetalloPept_cat_dom_sf"/>
</dbReference>
<dbReference type="GO" id="GO:0008237">
    <property type="term" value="F:metallopeptidase activity"/>
    <property type="evidence" value="ECO:0007669"/>
    <property type="project" value="InterPro"/>
</dbReference>
<evidence type="ECO:0000313" key="3">
    <source>
        <dbReference type="Proteomes" id="UP000179023"/>
    </source>
</evidence>
<dbReference type="STRING" id="1802270.A3C07_04005"/>
<dbReference type="Proteomes" id="UP000179023">
    <property type="component" value="Unassembled WGS sequence"/>
</dbReference>
<evidence type="ECO:0000313" key="2">
    <source>
        <dbReference type="EMBL" id="OGZ98590.1"/>
    </source>
</evidence>
<sequence>MLKTKFRRNATIVALVLSAVGAAAFTNATHSWGNYHWARKANPFTLKLGDNVSSAWDAYLAAASTDWTKSIALDTTVVAGGTDSKRCRATTGRVEVCNRAYGNTGWLGVAQIWISGNHITKGTAKVNDTYFNLATYNTSAWRGLVMCQEIAHTFGLDHQDENFSNLNLGTCMDYTSDPDGPPSNEHPNAHDYEQLETIYSHLDTITTVGQTVARRGNHDDADGVAEFGKALRKDGKGKTSLYVRDLGKGEKVLTFVFWTE</sequence>
<keyword evidence="1" id="KW-0732">Signal</keyword>
<comment type="caution">
    <text evidence="2">The sequence shown here is derived from an EMBL/GenBank/DDBJ whole genome shotgun (WGS) entry which is preliminary data.</text>
</comment>
<evidence type="ECO:0008006" key="4">
    <source>
        <dbReference type="Google" id="ProtNLM"/>
    </source>
</evidence>
<gene>
    <name evidence="2" type="ORF">A3C07_04005</name>
</gene>
<feature type="chain" id="PRO_5009583403" description="Peptidase M10 metallopeptidase domain-containing protein" evidence="1">
    <location>
        <begin position="25"/>
        <end position="260"/>
    </location>
</feature>
<dbReference type="AlphaFoldDB" id="A0A1G2KJF2"/>
<feature type="signal peptide" evidence="1">
    <location>
        <begin position="1"/>
        <end position="24"/>
    </location>
</feature>
<protein>
    <recommendedName>
        <fullName evidence="4">Peptidase M10 metallopeptidase domain-containing protein</fullName>
    </recommendedName>
</protein>
<name>A0A1G2KJF2_9BACT</name>
<dbReference type="EMBL" id="MHQI01000062">
    <property type="protein sequence ID" value="OGZ98590.1"/>
    <property type="molecule type" value="Genomic_DNA"/>
</dbReference>
<organism evidence="2 3">
    <name type="scientific">Candidatus Sungbacteria bacterium RIFCSPHIGHO2_02_FULL_47_11</name>
    <dbReference type="NCBI Taxonomy" id="1802270"/>
    <lineage>
        <taxon>Bacteria</taxon>
        <taxon>Candidatus Sungiibacteriota</taxon>
    </lineage>
</organism>
<evidence type="ECO:0000256" key="1">
    <source>
        <dbReference type="SAM" id="SignalP"/>
    </source>
</evidence>
<dbReference type="SUPFAM" id="SSF55486">
    <property type="entry name" value="Metalloproteases ('zincins'), catalytic domain"/>
    <property type="match status" value="1"/>
</dbReference>